<evidence type="ECO:0000313" key="2">
    <source>
        <dbReference type="Proteomes" id="UP000490386"/>
    </source>
</evidence>
<dbReference type="OrthoDB" id="9800684at2"/>
<dbReference type="AlphaFoldDB" id="A0A7J5AZ27"/>
<sequence>MTRPAATPTVQVDDDRFRVTEWRFPPGAETGWHTHTMPYVVVPQTTGTLTVETETADPFAMECTASVSYSREAGARHNIVNDRDEQFTFVEVEAKAAPGS</sequence>
<comment type="caution">
    <text evidence="1">The sequence shown here is derived from an EMBL/GenBank/DDBJ whole genome shotgun (WGS) entry which is preliminary data.</text>
</comment>
<dbReference type="InterPro" id="IPR011051">
    <property type="entry name" value="RmlC_Cupin_sf"/>
</dbReference>
<proteinExistence type="predicted"/>
<dbReference type="Gene3D" id="2.60.120.10">
    <property type="entry name" value="Jelly Rolls"/>
    <property type="match status" value="1"/>
</dbReference>
<dbReference type="InterPro" id="IPR014710">
    <property type="entry name" value="RmlC-like_jellyroll"/>
</dbReference>
<gene>
    <name evidence="1" type="ORF">F8O03_14710</name>
</gene>
<reference evidence="1 2" key="1">
    <citation type="submission" date="2019-09" db="EMBL/GenBank/DDBJ databases">
        <title>Phylogeny of genus Pseudoclavibacter and closely related genus.</title>
        <authorList>
            <person name="Li Y."/>
        </authorList>
    </citation>
    <scope>NUCLEOTIDE SEQUENCE [LARGE SCALE GENOMIC DNA]</scope>
    <source>
        <strain evidence="1 2">THG-MD12</strain>
    </source>
</reference>
<dbReference type="RefSeq" id="WP_151424534.1">
    <property type="nucleotide sequence ID" value="NZ_WBJX01000005.1"/>
</dbReference>
<keyword evidence="2" id="KW-1185">Reference proteome</keyword>
<name>A0A7J5AZ27_9MICO</name>
<dbReference type="Proteomes" id="UP000490386">
    <property type="component" value="Unassembled WGS sequence"/>
</dbReference>
<dbReference type="SUPFAM" id="SSF51182">
    <property type="entry name" value="RmlC-like cupins"/>
    <property type="match status" value="1"/>
</dbReference>
<protein>
    <submittedName>
        <fullName evidence="1">Cupin</fullName>
    </submittedName>
</protein>
<dbReference type="EMBL" id="WBJX01000005">
    <property type="protein sequence ID" value="KAB1636815.1"/>
    <property type="molecule type" value="Genomic_DNA"/>
</dbReference>
<accession>A0A7J5AZ27</accession>
<organism evidence="1 2">
    <name type="scientific">Pseudoclavibacter terrae</name>
    <dbReference type="NCBI Taxonomy" id="1530195"/>
    <lineage>
        <taxon>Bacteria</taxon>
        <taxon>Bacillati</taxon>
        <taxon>Actinomycetota</taxon>
        <taxon>Actinomycetes</taxon>
        <taxon>Micrococcales</taxon>
        <taxon>Microbacteriaceae</taxon>
        <taxon>Pseudoclavibacter</taxon>
    </lineage>
</organism>
<evidence type="ECO:0000313" key="1">
    <source>
        <dbReference type="EMBL" id="KAB1636815.1"/>
    </source>
</evidence>